<keyword evidence="4" id="KW-1185">Reference proteome</keyword>
<dbReference type="PANTHER" id="PTHR15718:SF6">
    <property type="entry name" value="G PROTEIN-REGULATED INDUCER OF NEURITE OUTGROWTH 3"/>
    <property type="match status" value="1"/>
</dbReference>
<feature type="compositionally biased region" description="Low complexity" evidence="2">
    <location>
        <begin position="212"/>
        <end position="222"/>
    </location>
</feature>
<feature type="compositionally biased region" description="Low complexity" evidence="2">
    <location>
        <begin position="322"/>
        <end position="343"/>
    </location>
</feature>
<feature type="region of interest" description="Disordered" evidence="2">
    <location>
        <begin position="190"/>
        <end position="346"/>
    </location>
</feature>
<protein>
    <submittedName>
        <fullName evidence="5">G protein-regulated inducer of neurite outgrowth 3</fullName>
    </submittedName>
</protein>
<dbReference type="AlphaFoldDB" id="A0A6J2WKB8"/>
<evidence type="ECO:0000256" key="2">
    <source>
        <dbReference type="SAM" id="MobiDB-lite"/>
    </source>
</evidence>
<dbReference type="RefSeq" id="XP_030644097.1">
    <property type="nucleotide sequence ID" value="XM_030788237.1"/>
</dbReference>
<accession>A0A6J2WKB8</accession>
<feature type="compositionally biased region" description="Basic and acidic residues" evidence="2">
    <location>
        <begin position="300"/>
        <end position="318"/>
    </location>
</feature>
<reference evidence="4" key="1">
    <citation type="submission" date="2024-06" db="UniProtKB">
        <authorList>
            <consortium name="RefSeq"/>
        </authorList>
    </citation>
    <scope>NUCLEOTIDE SEQUENCE [LARGE SCALE GENOMIC DNA]</scope>
</reference>
<sequence>MGTVPNPKRTVTVQMVPKTPGDDVLVNKDSNANWNQESNLKRIQDCSSSIPVTLKSDNVSLTSIQTVKTANPDKTIKEETLSAPSSASVGHRKCESLTGQEGELNVETTGQRQRNRGDSHQDGNANLGTLSALHTKQEEDCGVFLFAVGKPSKTDRQTNDIAASVTEAEGCLGPKAQSKMLTAEDSLLADGKEAERSQTSNTSSDPNLKALGGSVSQQSDSDGANKSDSPQILRSKGIGYSVCPSQCSSTSSPQPTLTQRESPRINSFNPPEMEHNSAEKSKLKQSEDMPGTRSVSPELAETKPKDSDYGCLEKDLRPPEISQTPLGGSSSPTSGSPSSTGVSINCSSGLKVTDEAVQTQSDALEGKRKVHCKVYREASTMTSVLEYGSSSCIQQHDVEVQAVAKVCSRAVSTSPTLFPQTPYQSPLGPKMEAGESLSVVCKLENATVPVLVPSQIYISTTVPKSCDHSAVSLSDRHPQTSGVVIYTDTALQQESRLGAKPKESGPPVFNVQKGLPPLQPVYQINIETCSQNQPSSHNLNKTSPAVSVSEPSIDSAIAGRGTASSGQVCQVLSDTSTMPAQTASPPTSTPQEAAQCASAKEPRTEGVKFATTSSLASSCQKTVSKQAAVGQNEPQVEPEREEEEKAARQTKKSIHDVVWDEQGMTWEVYGASLDPESLGFAIQSHLQCKIKEHEKKIMAQTVLQKSMSGAIEESPSQRKTKRRQANVFRSMFQNFRRPNCCLRPPPSAVLE</sequence>
<reference evidence="5" key="2">
    <citation type="submission" date="2025-08" db="UniProtKB">
        <authorList>
            <consortium name="RefSeq"/>
        </authorList>
    </citation>
    <scope>IDENTIFICATION</scope>
</reference>
<feature type="domain" description="G protein-regulated inducer of neurite outgrowth C-terminal" evidence="3">
    <location>
        <begin position="617"/>
        <end position="746"/>
    </location>
</feature>
<dbReference type="GeneID" id="115824131"/>
<evidence type="ECO:0000259" key="3">
    <source>
        <dbReference type="Pfam" id="PF15235"/>
    </source>
</evidence>
<feature type="compositionally biased region" description="Low complexity" evidence="2">
    <location>
        <begin position="241"/>
        <end position="259"/>
    </location>
</feature>
<dbReference type="GO" id="GO:0005886">
    <property type="term" value="C:plasma membrane"/>
    <property type="evidence" value="ECO:0007669"/>
    <property type="project" value="TreeGrafter"/>
</dbReference>
<feature type="compositionally biased region" description="Polar residues" evidence="2">
    <location>
        <begin position="197"/>
        <end position="206"/>
    </location>
</feature>
<feature type="region of interest" description="Disordered" evidence="2">
    <location>
        <begin position="80"/>
        <end position="127"/>
    </location>
</feature>
<dbReference type="OrthoDB" id="10049175at2759"/>
<dbReference type="GO" id="GO:0031175">
    <property type="term" value="P:neuron projection development"/>
    <property type="evidence" value="ECO:0007669"/>
    <property type="project" value="TreeGrafter"/>
</dbReference>
<evidence type="ECO:0000313" key="4">
    <source>
        <dbReference type="Proteomes" id="UP000504632"/>
    </source>
</evidence>
<dbReference type="InterPro" id="IPR032745">
    <property type="entry name" value="GRIN_C"/>
</dbReference>
<evidence type="ECO:0000313" key="5">
    <source>
        <dbReference type="RefSeq" id="XP_030644097.1"/>
    </source>
</evidence>
<proteinExistence type="predicted"/>
<comment type="function">
    <text evidence="1">May be involved in neurite outgrowth.</text>
</comment>
<gene>
    <name evidence="5" type="primary">gprin3b</name>
</gene>
<evidence type="ECO:0000256" key="1">
    <source>
        <dbReference type="ARBA" id="ARBA00002358"/>
    </source>
</evidence>
<dbReference type="CTD" id="100536832"/>
<name>A0A6J2WKB8_CHACN</name>
<dbReference type="Proteomes" id="UP000504632">
    <property type="component" value="Chromosome 11"/>
</dbReference>
<dbReference type="InterPro" id="IPR026646">
    <property type="entry name" value="GPRIN2-like/GPRIN3"/>
</dbReference>
<feature type="region of interest" description="Disordered" evidence="2">
    <location>
        <begin position="576"/>
        <end position="602"/>
    </location>
</feature>
<feature type="compositionally biased region" description="Basic and acidic residues" evidence="2">
    <location>
        <begin position="272"/>
        <end position="287"/>
    </location>
</feature>
<organism evidence="4 5">
    <name type="scientific">Chanos chanos</name>
    <name type="common">Milkfish</name>
    <name type="synonym">Mugil chanos</name>
    <dbReference type="NCBI Taxonomy" id="29144"/>
    <lineage>
        <taxon>Eukaryota</taxon>
        <taxon>Metazoa</taxon>
        <taxon>Chordata</taxon>
        <taxon>Craniata</taxon>
        <taxon>Vertebrata</taxon>
        <taxon>Euteleostomi</taxon>
        <taxon>Actinopterygii</taxon>
        <taxon>Neopterygii</taxon>
        <taxon>Teleostei</taxon>
        <taxon>Ostariophysi</taxon>
        <taxon>Gonorynchiformes</taxon>
        <taxon>Chanidae</taxon>
        <taxon>Chanos</taxon>
    </lineage>
</organism>
<dbReference type="PANTHER" id="PTHR15718">
    <property type="entry name" value="G PROTEIN-REGULATED INDUCER OF NEURITE OUTGROWTH C-TERMINAL DOMAIN-CONTAINING PROTEIN"/>
    <property type="match status" value="1"/>
</dbReference>
<feature type="compositionally biased region" description="Low complexity" evidence="2">
    <location>
        <begin position="576"/>
        <end position="594"/>
    </location>
</feature>
<dbReference type="Pfam" id="PF15235">
    <property type="entry name" value="GRIN_C"/>
    <property type="match status" value="1"/>
</dbReference>
<dbReference type="InParanoid" id="A0A6J2WKB8"/>
<feature type="region of interest" description="Disordered" evidence="2">
    <location>
        <begin position="626"/>
        <end position="649"/>
    </location>
</feature>